<reference evidence="3" key="1">
    <citation type="submission" date="2012-07" db="EMBL/GenBank/DDBJ databases">
        <title>Genome of the Chinese tree shrew, a rising model animal genetically related to primates.</title>
        <authorList>
            <person name="Zhang G."/>
            <person name="Fan Y."/>
            <person name="Yao Y."/>
            <person name="Huang Z."/>
        </authorList>
    </citation>
    <scope>NUCLEOTIDE SEQUENCE [LARGE SCALE GENOMIC DNA]</scope>
</reference>
<evidence type="ECO:0000313" key="2">
    <source>
        <dbReference type="EMBL" id="ELW68853.1"/>
    </source>
</evidence>
<sequence>MRTGRGEEWELLVLKFPLHKDRLPILFDLEGITARAAWGFIHESQLSERLMMSSEILWYGMPPLGGQAWAAGHWLLLWTKLPQQTSHKDGIWTGKKKQENEEKEEEEEKEEGREEEEDEKEKEEEEKEEGKGKRKKKKQTHKQN</sequence>
<dbReference type="EMBL" id="KB320557">
    <property type="protein sequence ID" value="ELW68853.1"/>
    <property type="molecule type" value="Genomic_DNA"/>
</dbReference>
<protein>
    <submittedName>
        <fullName evidence="2">Uncharacterized protein</fullName>
    </submittedName>
</protein>
<accession>L9L1L3</accession>
<evidence type="ECO:0000313" key="3">
    <source>
        <dbReference type="Proteomes" id="UP000011518"/>
    </source>
</evidence>
<evidence type="ECO:0000256" key="1">
    <source>
        <dbReference type="SAM" id="MobiDB-lite"/>
    </source>
</evidence>
<feature type="compositionally biased region" description="Basic residues" evidence="1">
    <location>
        <begin position="132"/>
        <end position="144"/>
    </location>
</feature>
<feature type="compositionally biased region" description="Acidic residues" evidence="1">
    <location>
        <begin position="101"/>
        <end position="127"/>
    </location>
</feature>
<dbReference type="AlphaFoldDB" id="L9L1L3"/>
<reference evidence="3" key="2">
    <citation type="journal article" date="2013" name="Nat. Commun.">
        <title>Genome of the Chinese tree shrew.</title>
        <authorList>
            <person name="Fan Y."/>
            <person name="Huang Z.Y."/>
            <person name="Cao C.C."/>
            <person name="Chen C.S."/>
            <person name="Chen Y.X."/>
            <person name="Fan D.D."/>
            <person name="He J."/>
            <person name="Hou H.L."/>
            <person name="Hu L."/>
            <person name="Hu X.T."/>
            <person name="Jiang X.T."/>
            <person name="Lai R."/>
            <person name="Lang Y.S."/>
            <person name="Liang B."/>
            <person name="Liao S.G."/>
            <person name="Mu D."/>
            <person name="Ma Y.Y."/>
            <person name="Niu Y.Y."/>
            <person name="Sun X.Q."/>
            <person name="Xia J.Q."/>
            <person name="Xiao J."/>
            <person name="Xiong Z.Q."/>
            <person name="Xu L."/>
            <person name="Yang L."/>
            <person name="Zhang Y."/>
            <person name="Zhao W."/>
            <person name="Zhao X.D."/>
            <person name="Zheng Y.T."/>
            <person name="Zhou J.M."/>
            <person name="Zhu Y.B."/>
            <person name="Zhang G.J."/>
            <person name="Wang J."/>
            <person name="Yao Y.G."/>
        </authorList>
    </citation>
    <scope>NUCLEOTIDE SEQUENCE [LARGE SCALE GENOMIC DNA]</scope>
</reference>
<dbReference type="InParanoid" id="L9L1L3"/>
<dbReference type="Proteomes" id="UP000011518">
    <property type="component" value="Unassembled WGS sequence"/>
</dbReference>
<feature type="compositionally biased region" description="Basic and acidic residues" evidence="1">
    <location>
        <begin position="87"/>
        <end position="100"/>
    </location>
</feature>
<name>L9L1L3_TUPCH</name>
<feature type="region of interest" description="Disordered" evidence="1">
    <location>
        <begin position="87"/>
        <end position="144"/>
    </location>
</feature>
<keyword evidence="3" id="KW-1185">Reference proteome</keyword>
<organism evidence="2 3">
    <name type="scientific">Tupaia chinensis</name>
    <name type="common">Chinese tree shrew</name>
    <name type="synonym">Tupaia belangeri chinensis</name>
    <dbReference type="NCBI Taxonomy" id="246437"/>
    <lineage>
        <taxon>Eukaryota</taxon>
        <taxon>Metazoa</taxon>
        <taxon>Chordata</taxon>
        <taxon>Craniata</taxon>
        <taxon>Vertebrata</taxon>
        <taxon>Euteleostomi</taxon>
        <taxon>Mammalia</taxon>
        <taxon>Eutheria</taxon>
        <taxon>Euarchontoglires</taxon>
        <taxon>Scandentia</taxon>
        <taxon>Tupaiidae</taxon>
        <taxon>Tupaia</taxon>
    </lineage>
</organism>
<gene>
    <name evidence="2" type="ORF">TREES_T100005097</name>
</gene>
<proteinExistence type="predicted"/>